<keyword evidence="3" id="KW-0072">Autophagy</keyword>
<dbReference type="InterPro" id="IPR040182">
    <property type="entry name" value="ATG13"/>
</dbReference>
<feature type="compositionally biased region" description="Polar residues" evidence="4">
    <location>
        <begin position="214"/>
        <end position="225"/>
    </location>
</feature>
<dbReference type="GO" id="GO:0034727">
    <property type="term" value="P:piecemeal microautophagy of the nucleus"/>
    <property type="evidence" value="ECO:0007669"/>
    <property type="project" value="TreeGrafter"/>
</dbReference>
<feature type="region of interest" description="Disordered" evidence="4">
    <location>
        <begin position="263"/>
        <end position="286"/>
    </location>
</feature>
<accession>E3LT36</accession>
<protein>
    <submittedName>
        <fullName evidence="5">CRE-ATG-13 protein</fullName>
    </submittedName>
</protein>
<feature type="region of interest" description="Disordered" evidence="4">
    <location>
        <begin position="198"/>
        <end position="226"/>
    </location>
</feature>
<dbReference type="FunCoup" id="E3LT36">
    <property type="interactions" value="97"/>
</dbReference>
<dbReference type="STRING" id="31234.E3LT36"/>
<dbReference type="GO" id="GO:0005829">
    <property type="term" value="C:cytosol"/>
    <property type="evidence" value="ECO:0007669"/>
    <property type="project" value="TreeGrafter"/>
</dbReference>
<organism evidence="6">
    <name type="scientific">Caenorhabditis remanei</name>
    <name type="common">Caenorhabditis vulgaris</name>
    <dbReference type="NCBI Taxonomy" id="31234"/>
    <lineage>
        <taxon>Eukaryota</taxon>
        <taxon>Metazoa</taxon>
        <taxon>Ecdysozoa</taxon>
        <taxon>Nematoda</taxon>
        <taxon>Chromadorea</taxon>
        <taxon>Rhabditida</taxon>
        <taxon>Rhabditina</taxon>
        <taxon>Rhabditomorpha</taxon>
        <taxon>Rhabditoidea</taxon>
        <taxon>Rhabditidae</taxon>
        <taxon>Peloderinae</taxon>
        <taxon>Caenorhabditis</taxon>
    </lineage>
</organism>
<comment type="similarity">
    <text evidence="2">Belongs to the ATG13 family. Metazoan subfamily.</text>
</comment>
<dbReference type="EMBL" id="DS268414">
    <property type="protein sequence ID" value="EFP09622.1"/>
    <property type="molecule type" value="Genomic_DNA"/>
</dbReference>
<evidence type="ECO:0000256" key="4">
    <source>
        <dbReference type="SAM" id="MobiDB-lite"/>
    </source>
</evidence>
<dbReference type="GO" id="GO:1990316">
    <property type="term" value="C:Atg1/ULK1 kinase complex"/>
    <property type="evidence" value="ECO:0007669"/>
    <property type="project" value="TreeGrafter"/>
</dbReference>
<keyword evidence="6" id="KW-1185">Reference proteome</keyword>
<reference evidence="5" key="1">
    <citation type="submission" date="2007-07" db="EMBL/GenBank/DDBJ databases">
        <title>PCAP assembly of the Caenorhabditis remanei genome.</title>
        <authorList>
            <consortium name="The Caenorhabditis remanei Sequencing Consortium"/>
            <person name="Wilson R.K."/>
        </authorList>
    </citation>
    <scope>NUCLEOTIDE SEQUENCE [LARGE SCALE GENOMIC DNA]</scope>
    <source>
        <strain evidence="5">PB4641</strain>
    </source>
</reference>
<dbReference type="eggNOG" id="KOG3874">
    <property type="taxonomic scope" value="Eukaryota"/>
</dbReference>
<evidence type="ECO:0000256" key="1">
    <source>
        <dbReference type="ARBA" id="ARBA00004329"/>
    </source>
</evidence>
<evidence type="ECO:0000313" key="6">
    <source>
        <dbReference type="Proteomes" id="UP000008281"/>
    </source>
</evidence>
<name>E3LT36_CAERE</name>
<dbReference type="InParanoid" id="E3LT36"/>
<evidence type="ECO:0000256" key="3">
    <source>
        <dbReference type="ARBA" id="ARBA00023006"/>
    </source>
</evidence>
<feature type="compositionally biased region" description="Basic and acidic residues" evidence="4">
    <location>
        <begin position="268"/>
        <end position="286"/>
    </location>
</feature>
<comment type="subcellular location">
    <subcellularLocation>
        <location evidence="1">Preautophagosomal structure</location>
    </subcellularLocation>
</comment>
<dbReference type="Gene3D" id="3.30.900.10">
    <property type="entry name" value="HORMA domain"/>
    <property type="match status" value="1"/>
</dbReference>
<dbReference type="OrthoDB" id="70161at2759"/>
<dbReference type="GO" id="GO:0000407">
    <property type="term" value="C:phagophore assembly site"/>
    <property type="evidence" value="ECO:0007669"/>
    <property type="project" value="UniProtKB-SubCell"/>
</dbReference>
<proteinExistence type="inferred from homology"/>
<dbReference type="Proteomes" id="UP000008281">
    <property type="component" value="Unassembled WGS sequence"/>
</dbReference>
<dbReference type="OMA" id="MHFEEPE"/>
<dbReference type="InterPro" id="IPR036570">
    <property type="entry name" value="HORMA_dom_sf"/>
</dbReference>
<dbReference type="FunFam" id="3.30.900.10:FF:000017">
    <property type="entry name" value="Autophagy-related protein 13"/>
    <property type="match status" value="1"/>
</dbReference>
<sequence>MEADFLSYKKFLKFFSVRMVQSLIQSRLGDEVESKCSPYCINTMDWFNMRVDELGEISAYLKSNIKNYPPLSTLTLEFLLYTPSGQCLPLEAWILTTSEGSEDCTRTELYHEMSTLLRSVIVSARMTPMHRLYVKKQNQETFVIMYRVFENDISSDMGKGKKTRKIGELTSKFGTISLDLHYRTSMHFEEPEIAPITPVEDEKEMEDGDKTVVDESSLQNKTTSECVPIADVKKRKASGSVESATSGGSSMSREAAPRFILGQSTSSEDSRHSDLQNSCDDDHKPSLADLRNHSFPFVNLLQSAYNPANGTKKNASSTSLSKSWLFRIFFLGPIFSDSPKPSEEAPVVEKVAESFRAAKIDEVVFEEDEEEELPIDSMELSEDSFVHFNQLSEFGAAPSLGNELGDYLKQLKTAPDMSDPGDIDICKVDLKTELEKINIQTANFNNFLKHVNSFSDE</sequence>
<dbReference type="GO" id="GO:0034497">
    <property type="term" value="P:protein localization to phagophore assembly site"/>
    <property type="evidence" value="ECO:0007669"/>
    <property type="project" value="TreeGrafter"/>
</dbReference>
<dbReference type="PANTHER" id="PTHR13430:SF4">
    <property type="entry name" value="AUTOPHAGY-RELATED PROTEIN 13"/>
    <property type="match status" value="1"/>
</dbReference>
<evidence type="ECO:0000256" key="2">
    <source>
        <dbReference type="ARBA" id="ARBA00007341"/>
    </source>
</evidence>
<evidence type="ECO:0000313" key="5">
    <source>
        <dbReference type="EMBL" id="EFP09622.1"/>
    </source>
</evidence>
<gene>
    <name evidence="5" type="primary">Cre-atg-13</name>
    <name evidence="5" type="ORF">CRE_25132</name>
</gene>
<dbReference type="GO" id="GO:0000423">
    <property type="term" value="P:mitophagy"/>
    <property type="evidence" value="ECO:0007669"/>
    <property type="project" value="TreeGrafter"/>
</dbReference>
<dbReference type="AlphaFoldDB" id="E3LT36"/>
<dbReference type="PANTHER" id="PTHR13430">
    <property type="match status" value="1"/>
</dbReference>
<dbReference type="HOGENOM" id="CLU_050282_0_0_1"/>